<keyword evidence="1" id="KW-0418">Kinase</keyword>
<evidence type="ECO:0000313" key="1">
    <source>
        <dbReference type="EMBL" id="KAK4511183.1"/>
    </source>
</evidence>
<dbReference type="RefSeq" id="XP_064677849.1">
    <property type="nucleotide sequence ID" value="XM_064831569.1"/>
</dbReference>
<accession>A0AAN7D6L9</accession>
<proteinExistence type="predicted"/>
<name>A0AAN7D6L9_9FUNG</name>
<protein>
    <submittedName>
        <fullName evidence="1">Glycogen synthase kinase 3</fullName>
    </submittedName>
</protein>
<dbReference type="Proteomes" id="UP001304243">
    <property type="component" value="Unassembled WGS sequence"/>
</dbReference>
<dbReference type="GO" id="GO:0016301">
    <property type="term" value="F:kinase activity"/>
    <property type="evidence" value="ECO:0007669"/>
    <property type="project" value="UniProtKB-KW"/>
</dbReference>
<reference evidence="1 2" key="1">
    <citation type="submission" date="2022-11" db="EMBL/GenBank/DDBJ databases">
        <title>Mucor velutinosus strain NIH1002 WGS.</title>
        <authorList>
            <person name="Subramanian P."/>
            <person name="Mullikin J.C."/>
            <person name="Segre J.A."/>
            <person name="Zelazny A.M."/>
        </authorList>
    </citation>
    <scope>NUCLEOTIDE SEQUENCE [LARGE SCALE GENOMIC DNA]</scope>
    <source>
        <strain evidence="1 2">NIH1002</strain>
    </source>
</reference>
<dbReference type="GeneID" id="89956083"/>
<organism evidence="1 2">
    <name type="scientific">Mucor velutinosus</name>
    <dbReference type="NCBI Taxonomy" id="708070"/>
    <lineage>
        <taxon>Eukaryota</taxon>
        <taxon>Fungi</taxon>
        <taxon>Fungi incertae sedis</taxon>
        <taxon>Mucoromycota</taxon>
        <taxon>Mucoromycotina</taxon>
        <taxon>Mucoromycetes</taxon>
        <taxon>Mucorales</taxon>
        <taxon>Mucorineae</taxon>
        <taxon>Mucoraceae</taxon>
        <taxon>Mucor</taxon>
    </lineage>
</organism>
<sequence>MHPGSPVLERQASPRGMIRLRLVPLHISATLFVRRRSQGGLNLLDPAKQINALQWRWLHPLLHPANPTPPTKTSIPYIRVILNFFLATPSYPTYHWSLLSPACRPSRSTAITAPLYNLLRAVDAIARKFGVCHVPFSTCLRLPLATLIEHSLPSSHSLSATFCPPQEVTQLKPSKFESQHAASLILQPAVEPFNSYNLNNYSSPTSFISTGFFSSLVQSSTTSTSLPSPAIPKVSPISLLFSFP</sequence>
<keyword evidence="1" id="KW-0808">Transferase</keyword>
<dbReference type="EMBL" id="JASEJX010000030">
    <property type="protein sequence ID" value="KAK4511183.1"/>
    <property type="molecule type" value="Genomic_DNA"/>
</dbReference>
<comment type="caution">
    <text evidence="1">The sequence shown here is derived from an EMBL/GenBank/DDBJ whole genome shotgun (WGS) entry which is preliminary data.</text>
</comment>
<evidence type="ECO:0000313" key="2">
    <source>
        <dbReference type="Proteomes" id="UP001304243"/>
    </source>
</evidence>
<keyword evidence="2" id="KW-1185">Reference proteome</keyword>
<dbReference type="AlphaFoldDB" id="A0AAN7D6L9"/>
<gene>
    <name evidence="1" type="primary">gsk3_3</name>
    <name evidence="1" type="ORF">ATC70_012397</name>
</gene>